<dbReference type="SUPFAM" id="SSF52833">
    <property type="entry name" value="Thioredoxin-like"/>
    <property type="match status" value="1"/>
</dbReference>
<dbReference type="PANTHER" id="PTHR42852:SF1">
    <property type="entry name" value="THIOREDOXIN-LIKE PROTEIN YNEN"/>
    <property type="match status" value="1"/>
</dbReference>
<evidence type="ECO:0000313" key="3">
    <source>
        <dbReference type="EMBL" id="RBP07980.1"/>
    </source>
</evidence>
<dbReference type="InterPro" id="IPR036249">
    <property type="entry name" value="Thioredoxin-like_sf"/>
</dbReference>
<protein>
    <submittedName>
        <fullName evidence="3">Peroxiredoxin</fullName>
    </submittedName>
</protein>
<dbReference type="Pfam" id="PF00578">
    <property type="entry name" value="AhpC-TSA"/>
    <property type="match status" value="1"/>
</dbReference>
<dbReference type="PANTHER" id="PTHR42852">
    <property type="entry name" value="THIOL:DISULFIDE INTERCHANGE PROTEIN DSBE"/>
    <property type="match status" value="1"/>
</dbReference>
<keyword evidence="1" id="KW-1015">Disulfide bond</keyword>
<evidence type="ECO:0000259" key="2">
    <source>
        <dbReference type="PROSITE" id="PS51352"/>
    </source>
</evidence>
<dbReference type="InterPro" id="IPR050553">
    <property type="entry name" value="Thioredoxin_ResA/DsbE_sf"/>
</dbReference>
<dbReference type="InterPro" id="IPR013766">
    <property type="entry name" value="Thioredoxin_domain"/>
</dbReference>
<name>A0A366F1W2_9BACI</name>
<dbReference type="InterPro" id="IPR017937">
    <property type="entry name" value="Thioredoxin_CS"/>
</dbReference>
<dbReference type="Gene3D" id="3.40.30.10">
    <property type="entry name" value="Glutaredoxin"/>
    <property type="match status" value="1"/>
</dbReference>
<accession>A0A366F1W2</accession>
<dbReference type="PROSITE" id="PS00194">
    <property type="entry name" value="THIOREDOXIN_1"/>
    <property type="match status" value="1"/>
</dbReference>
<reference evidence="3 4" key="1">
    <citation type="submission" date="2018-06" db="EMBL/GenBank/DDBJ databases">
        <title>Freshwater and sediment microbial communities from various areas in North America, analyzing microbe dynamics in response to fracking.</title>
        <authorList>
            <person name="Lamendella R."/>
        </authorList>
    </citation>
    <scope>NUCLEOTIDE SEQUENCE [LARGE SCALE GENOMIC DNA]</scope>
    <source>
        <strain evidence="3 4">97B</strain>
    </source>
</reference>
<dbReference type="AlphaFoldDB" id="A0A366F1W2"/>
<dbReference type="GO" id="GO:0016209">
    <property type="term" value="F:antioxidant activity"/>
    <property type="evidence" value="ECO:0007669"/>
    <property type="project" value="InterPro"/>
</dbReference>
<evidence type="ECO:0000313" key="4">
    <source>
        <dbReference type="Proteomes" id="UP000252118"/>
    </source>
</evidence>
<dbReference type="InterPro" id="IPR000866">
    <property type="entry name" value="AhpC/TSA"/>
</dbReference>
<dbReference type="GO" id="GO:0016491">
    <property type="term" value="F:oxidoreductase activity"/>
    <property type="evidence" value="ECO:0007669"/>
    <property type="project" value="InterPro"/>
</dbReference>
<organism evidence="3 4">
    <name type="scientific">Rossellomorea aquimaris</name>
    <dbReference type="NCBI Taxonomy" id="189382"/>
    <lineage>
        <taxon>Bacteria</taxon>
        <taxon>Bacillati</taxon>
        <taxon>Bacillota</taxon>
        <taxon>Bacilli</taxon>
        <taxon>Bacillales</taxon>
        <taxon>Bacillaceae</taxon>
        <taxon>Rossellomorea</taxon>
    </lineage>
</organism>
<dbReference type="Proteomes" id="UP000252118">
    <property type="component" value="Unassembled WGS sequence"/>
</dbReference>
<gene>
    <name evidence="3" type="ORF">DET59_101349</name>
</gene>
<proteinExistence type="predicted"/>
<dbReference type="PROSITE" id="PS51352">
    <property type="entry name" value="THIOREDOXIN_2"/>
    <property type="match status" value="1"/>
</dbReference>
<dbReference type="OrthoDB" id="25753at2"/>
<evidence type="ECO:0000256" key="1">
    <source>
        <dbReference type="ARBA" id="ARBA00023157"/>
    </source>
</evidence>
<dbReference type="RefSeq" id="WP_113967858.1">
    <property type="nucleotide sequence ID" value="NZ_QNRJ01000001.1"/>
</dbReference>
<dbReference type="EMBL" id="QNRJ01000001">
    <property type="protein sequence ID" value="RBP07980.1"/>
    <property type="molecule type" value="Genomic_DNA"/>
</dbReference>
<comment type="caution">
    <text evidence="3">The sequence shown here is derived from an EMBL/GenBank/DDBJ whole genome shotgun (WGS) entry which is preliminary data.</text>
</comment>
<dbReference type="CDD" id="cd02966">
    <property type="entry name" value="TlpA_like_family"/>
    <property type="match status" value="1"/>
</dbReference>
<feature type="domain" description="Thioredoxin" evidence="2">
    <location>
        <begin position="62"/>
        <end position="195"/>
    </location>
</feature>
<sequence length="195" mass="21972">MKSIFGILLVALLVFTFYMENKSEPTSLSESTFGQAEEYDQLIDIEEGEVSETTPVENYPGPNVGDKAIDFKLDTLSGKSVTLSELKGKKVILNFWATWCPPCKEEMPIMQEFYTKYGKDIEILAINIDPQYNVKEYQKAMGLTFPILLDKDDKINNAYDILTVPTTYIINEQGIITNKQIGAITSLESFTALIK</sequence>